<dbReference type="Proteomes" id="UP000306416">
    <property type="component" value="Unassembled WGS sequence"/>
</dbReference>
<name>A0A4S1CAJ3_9BACT</name>
<dbReference type="SUPFAM" id="SSF54285">
    <property type="entry name" value="MoaD/ThiS"/>
    <property type="match status" value="1"/>
</dbReference>
<dbReference type="PANTHER" id="PTHR38031:SF1">
    <property type="entry name" value="SULFUR CARRIER PROTEIN CYSO"/>
    <property type="match status" value="1"/>
</dbReference>
<gene>
    <name evidence="1" type="ORF">E4633_19220</name>
</gene>
<reference evidence="1 2" key="1">
    <citation type="submission" date="2019-04" db="EMBL/GenBank/DDBJ databases">
        <title>Geobacter oryzae sp. nov., ferric-reducing bacteria isolated from paddy soil.</title>
        <authorList>
            <person name="Xu Z."/>
            <person name="Masuda Y."/>
            <person name="Itoh H."/>
            <person name="Senoo K."/>
        </authorList>
    </citation>
    <scope>NUCLEOTIDE SEQUENCE [LARGE SCALE GENOMIC DNA]</scope>
    <source>
        <strain evidence="1 2">Red111</strain>
    </source>
</reference>
<sequence length="94" mass="10441">MVLLQIYGTLRMMLGGRESVELPCYEGDTVGSLLERFQAGERIAVTHKLVDDRRMLHTGTIILLNRRNILHLDKLETPVRDGDVLALFPPGAGG</sequence>
<keyword evidence="2" id="KW-1185">Reference proteome</keyword>
<protein>
    <submittedName>
        <fullName evidence="1">MoaD/ThiS family protein</fullName>
    </submittedName>
</protein>
<comment type="caution">
    <text evidence="1">The sequence shown here is derived from an EMBL/GenBank/DDBJ whole genome shotgun (WGS) entry which is preliminary data.</text>
</comment>
<dbReference type="RefSeq" id="WP_135872759.1">
    <property type="nucleotide sequence ID" value="NZ_SRSC01000005.1"/>
</dbReference>
<dbReference type="InterPro" id="IPR016155">
    <property type="entry name" value="Mopterin_synth/thiamin_S_b"/>
</dbReference>
<proteinExistence type="predicted"/>
<organism evidence="1 2">
    <name type="scientific">Geomonas terrae</name>
    <dbReference type="NCBI Taxonomy" id="2562681"/>
    <lineage>
        <taxon>Bacteria</taxon>
        <taxon>Pseudomonadati</taxon>
        <taxon>Thermodesulfobacteriota</taxon>
        <taxon>Desulfuromonadia</taxon>
        <taxon>Geobacterales</taxon>
        <taxon>Geobacteraceae</taxon>
        <taxon>Geomonas</taxon>
    </lineage>
</organism>
<evidence type="ECO:0000313" key="1">
    <source>
        <dbReference type="EMBL" id="TGU70319.1"/>
    </source>
</evidence>
<accession>A0A4S1CAJ3</accession>
<dbReference type="InterPro" id="IPR003749">
    <property type="entry name" value="ThiS/MoaD-like"/>
</dbReference>
<evidence type="ECO:0000313" key="2">
    <source>
        <dbReference type="Proteomes" id="UP000306416"/>
    </source>
</evidence>
<dbReference type="InterPro" id="IPR012675">
    <property type="entry name" value="Beta-grasp_dom_sf"/>
</dbReference>
<dbReference type="Pfam" id="PF02597">
    <property type="entry name" value="ThiS"/>
    <property type="match status" value="1"/>
</dbReference>
<dbReference type="EMBL" id="SRSC01000005">
    <property type="protein sequence ID" value="TGU70319.1"/>
    <property type="molecule type" value="Genomic_DNA"/>
</dbReference>
<dbReference type="InterPro" id="IPR052045">
    <property type="entry name" value="Sulfur_Carrier/Prot_Modifier"/>
</dbReference>
<dbReference type="Gene3D" id="3.10.20.30">
    <property type="match status" value="1"/>
</dbReference>
<dbReference type="AlphaFoldDB" id="A0A4S1CAJ3"/>
<dbReference type="PANTHER" id="PTHR38031">
    <property type="entry name" value="SULFUR CARRIER PROTEIN SLR0821-RELATED"/>
    <property type="match status" value="1"/>
</dbReference>